<feature type="domain" description="ABC transmembrane type-2" evidence="9">
    <location>
        <begin position="150"/>
        <end position="375"/>
    </location>
</feature>
<dbReference type="PROSITE" id="PS51012">
    <property type="entry name" value="ABC_TM2"/>
    <property type="match status" value="1"/>
</dbReference>
<dbReference type="InterPro" id="IPR051449">
    <property type="entry name" value="ABC-2_transporter_component"/>
</dbReference>
<feature type="transmembrane region" description="Helical" evidence="8">
    <location>
        <begin position="262"/>
        <end position="287"/>
    </location>
</feature>
<dbReference type="GO" id="GO:0005886">
    <property type="term" value="C:plasma membrane"/>
    <property type="evidence" value="ECO:0007669"/>
    <property type="project" value="UniProtKB-SubCell"/>
</dbReference>
<name>A0A4P7A219_9BACL</name>
<dbReference type="Proteomes" id="UP000294292">
    <property type="component" value="Chromosome"/>
</dbReference>
<feature type="transmembrane region" description="Helical" evidence="8">
    <location>
        <begin position="227"/>
        <end position="250"/>
    </location>
</feature>
<dbReference type="OrthoDB" id="63188at2"/>
<keyword evidence="5 8" id="KW-0812">Transmembrane</keyword>
<keyword evidence="7 8" id="KW-0472">Membrane</keyword>
<dbReference type="InterPro" id="IPR013525">
    <property type="entry name" value="ABC2_TM"/>
</dbReference>
<evidence type="ECO:0000259" key="9">
    <source>
        <dbReference type="PROSITE" id="PS51012"/>
    </source>
</evidence>
<reference evidence="10 11" key="1">
    <citation type="submission" date="2019-03" db="EMBL/GenBank/DDBJ databases">
        <title>Complete genome sequence of Paenisporosarcina antarctica CGMCC 1.6503T.</title>
        <authorList>
            <person name="Rong J.-C."/>
            <person name="Chi N.-Y."/>
            <person name="Zhang Q.-F."/>
        </authorList>
    </citation>
    <scope>NUCLEOTIDE SEQUENCE [LARGE SCALE GENOMIC DNA]</scope>
    <source>
        <strain evidence="10 11">CGMCC 1.6503</strain>
    </source>
</reference>
<sequence>MLKSIIMKELKMIVREKGNFFFLIGMPILFIVLFGSIFGNANTSITVQYIDQDESVVSQDFLSQIDKISGFELVNSDSNEKDQIEQLRDGKISSLLVIPENFEKNMTSGSTPTTLQFYRDPTAIQVVAPIQAVLENITNRYGEHKVTEALKTLGLNSSEVDNILLPPLTIEVIDKSAKHTDAISQYVPGYTVMFVFFIMITMVRRFFQEKQSGMVARLRTTPLKPIVYLIGMWIPALISVLIQCTVLLGFGHLVYDLDLGNMGAISIIVLCLSICGTGLGLAMAVCVSGENQGLALTQVFALGGAVLAGLWFPFELLPSFAQTIGHFTPQYWAQTGLQDVMVRDAQVSDVWQGLLVLLGYGILGILIALVRFKYFIKAAIN</sequence>
<dbReference type="PANTHER" id="PTHR30294">
    <property type="entry name" value="MEMBRANE COMPONENT OF ABC TRANSPORTER YHHJ-RELATED"/>
    <property type="match status" value="1"/>
</dbReference>
<feature type="transmembrane region" description="Helical" evidence="8">
    <location>
        <begin position="20"/>
        <end position="39"/>
    </location>
</feature>
<dbReference type="PANTHER" id="PTHR30294:SF38">
    <property type="entry name" value="TRANSPORT PERMEASE PROTEIN"/>
    <property type="match status" value="1"/>
</dbReference>
<proteinExistence type="inferred from homology"/>
<gene>
    <name evidence="10" type="ORF">E2636_12415</name>
</gene>
<evidence type="ECO:0000256" key="7">
    <source>
        <dbReference type="ARBA" id="ARBA00023136"/>
    </source>
</evidence>
<dbReference type="KEGG" id="panc:E2636_12415"/>
<evidence type="ECO:0000313" key="11">
    <source>
        <dbReference type="Proteomes" id="UP000294292"/>
    </source>
</evidence>
<evidence type="ECO:0000256" key="6">
    <source>
        <dbReference type="ARBA" id="ARBA00022989"/>
    </source>
</evidence>
<comment type="similarity">
    <text evidence="2">Belongs to the ABC-2 integral membrane protein family.</text>
</comment>
<evidence type="ECO:0000256" key="3">
    <source>
        <dbReference type="ARBA" id="ARBA00022448"/>
    </source>
</evidence>
<dbReference type="InterPro" id="IPR047817">
    <property type="entry name" value="ABC2_TM_bact-type"/>
</dbReference>
<dbReference type="EMBL" id="CP038015">
    <property type="protein sequence ID" value="QBP43090.1"/>
    <property type="molecule type" value="Genomic_DNA"/>
</dbReference>
<evidence type="ECO:0000313" key="10">
    <source>
        <dbReference type="EMBL" id="QBP43090.1"/>
    </source>
</evidence>
<keyword evidence="11" id="KW-1185">Reference proteome</keyword>
<feature type="transmembrane region" description="Helical" evidence="8">
    <location>
        <begin position="294"/>
        <end position="314"/>
    </location>
</feature>
<dbReference type="Pfam" id="PF12698">
    <property type="entry name" value="ABC2_membrane_3"/>
    <property type="match status" value="1"/>
</dbReference>
<accession>A0A4P7A219</accession>
<comment type="subcellular location">
    <subcellularLocation>
        <location evidence="1">Cell membrane</location>
        <topology evidence="1">Multi-pass membrane protein</topology>
    </subcellularLocation>
</comment>
<dbReference type="Gene3D" id="3.40.1710.10">
    <property type="entry name" value="abc type-2 transporter like domain"/>
    <property type="match status" value="1"/>
</dbReference>
<dbReference type="AlphaFoldDB" id="A0A4P7A219"/>
<evidence type="ECO:0000256" key="2">
    <source>
        <dbReference type="ARBA" id="ARBA00007783"/>
    </source>
</evidence>
<evidence type="ECO:0000256" key="5">
    <source>
        <dbReference type="ARBA" id="ARBA00022692"/>
    </source>
</evidence>
<feature type="transmembrane region" description="Helical" evidence="8">
    <location>
        <begin position="350"/>
        <end position="370"/>
    </location>
</feature>
<keyword evidence="6 8" id="KW-1133">Transmembrane helix</keyword>
<evidence type="ECO:0000256" key="8">
    <source>
        <dbReference type="SAM" id="Phobius"/>
    </source>
</evidence>
<protein>
    <submittedName>
        <fullName evidence="10">ABC transporter permease</fullName>
    </submittedName>
</protein>
<keyword evidence="3" id="KW-0813">Transport</keyword>
<evidence type="ECO:0000256" key="4">
    <source>
        <dbReference type="ARBA" id="ARBA00022475"/>
    </source>
</evidence>
<keyword evidence="4" id="KW-1003">Cell membrane</keyword>
<dbReference type="GO" id="GO:0140359">
    <property type="term" value="F:ABC-type transporter activity"/>
    <property type="evidence" value="ECO:0007669"/>
    <property type="project" value="InterPro"/>
</dbReference>
<feature type="transmembrane region" description="Helical" evidence="8">
    <location>
        <begin position="187"/>
        <end position="207"/>
    </location>
</feature>
<evidence type="ECO:0000256" key="1">
    <source>
        <dbReference type="ARBA" id="ARBA00004651"/>
    </source>
</evidence>
<organism evidence="10 11">
    <name type="scientific">Paenisporosarcina antarctica</name>
    <dbReference type="NCBI Taxonomy" id="417367"/>
    <lineage>
        <taxon>Bacteria</taxon>
        <taxon>Bacillati</taxon>
        <taxon>Bacillota</taxon>
        <taxon>Bacilli</taxon>
        <taxon>Bacillales</taxon>
        <taxon>Caryophanaceae</taxon>
        <taxon>Paenisporosarcina</taxon>
    </lineage>
</organism>